<name>A0A561SSC8_9PSEU</name>
<dbReference type="PRINTS" id="PR00364">
    <property type="entry name" value="DISEASERSIST"/>
</dbReference>
<dbReference type="InterPro" id="IPR019734">
    <property type="entry name" value="TPR_rpt"/>
</dbReference>
<dbReference type="EMBL" id="VIWU01000001">
    <property type="protein sequence ID" value="TWF77774.1"/>
    <property type="molecule type" value="Genomic_DNA"/>
</dbReference>
<dbReference type="InterPro" id="IPR027417">
    <property type="entry name" value="P-loop_NTPase"/>
</dbReference>
<dbReference type="Gene3D" id="1.10.260.40">
    <property type="entry name" value="lambda repressor-like DNA-binding domains"/>
    <property type="match status" value="1"/>
</dbReference>
<evidence type="ECO:0000313" key="2">
    <source>
        <dbReference type="EMBL" id="TWF77774.1"/>
    </source>
</evidence>
<reference evidence="2 3" key="1">
    <citation type="submission" date="2019-06" db="EMBL/GenBank/DDBJ databases">
        <title>Sequencing the genomes of 1000 actinobacteria strains.</title>
        <authorList>
            <person name="Klenk H.-P."/>
        </authorList>
    </citation>
    <scope>NUCLEOTIDE SEQUENCE [LARGE SCALE GENOMIC DNA]</scope>
    <source>
        <strain evidence="2 3">DSM 45671</strain>
    </source>
</reference>
<dbReference type="InterPro" id="IPR010982">
    <property type="entry name" value="Lambda_DNA-bd_dom_sf"/>
</dbReference>
<dbReference type="InterPro" id="IPR001387">
    <property type="entry name" value="Cro/C1-type_HTH"/>
</dbReference>
<feature type="domain" description="HTH cro/C1-type" evidence="1">
    <location>
        <begin position="22"/>
        <end position="78"/>
    </location>
</feature>
<dbReference type="SUPFAM" id="SSF52540">
    <property type="entry name" value="P-loop containing nucleoside triphosphate hydrolases"/>
    <property type="match status" value="1"/>
</dbReference>
<dbReference type="GO" id="GO:0043531">
    <property type="term" value="F:ADP binding"/>
    <property type="evidence" value="ECO:0007669"/>
    <property type="project" value="InterPro"/>
</dbReference>
<dbReference type="PANTHER" id="PTHR47691:SF3">
    <property type="entry name" value="HTH-TYPE TRANSCRIPTIONAL REGULATOR RV0890C-RELATED"/>
    <property type="match status" value="1"/>
</dbReference>
<dbReference type="PROSITE" id="PS50943">
    <property type="entry name" value="HTH_CROC1"/>
    <property type="match status" value="1"/>
</dbReference>
<dbReference type="Proteomes" id="UP000321261">
    <property type="component" value="Unassembled WGS sequence"/>
</dbReference>
<gene>
    <name evidence="2" type="ORF">FHX44_113689</name>
</gene>
<dbReference type="Gene3D" id="1.25.40.10">
    <property type="entry name" value="Tetratricopeptide repeat domain"/>
    <property type="match status" value="2"/>
</dbReference>
<evidence type="ECO:0000259" key="1">
    <source>
        <dbReference type="PROSITE" id="PS50943"/>
    </source>
</evidence>
<keyword evidence="3" id="KW-1185">Reference proteome</keyword>
<dbReference type="PANTHER" id="PTHR47691">
    <property type="entry name" value="REGULATOR-RELATED"/>
    <property type="match status" value="1"/>
</dbReference>
<dbReference type="Pfam" id="PF13424">
    <property type="entry name" value="TPR_12"/>
    <property type="match status" value="3"/>
</dbReference>
<dbReference type="GO" id="GO:0003677">
    <property type="term" value="F:DNA binding"/>
    <property type="evidence" value="ECO:0007669"/>
    <property type="project" value="InterPro"/>
</dbReference>
<protein>
    <submittedName>
        <fullName evidence="2">Tetratricopeptide (TPR) repeat protein</fullName>
    </submittedName>
</protein>
<dbReference type="Gene3D" id="3.40.50.300">
    <property type="entry name" value="P-loop containing nucleotide triphosphate hydrolases"/>
    <property type="match status" value="1"/>
</dbReference>
<dbReference type="SMART" id="SM00028">
    <property type="entry name" value="TPR"/>
    <property type="match status" value="6"/>
</dbReference>
<dbReference type="Pfam" id="PF13560">
    <property type="entry name" value="HTH_31"/>
    <property type="match status" value="1"/>
</dbReference>
<dbReference type="SUPFAM" id="SSF48452">
    <property type="entry name" value="TPR-like"/>
    <property type="match status" value="2"/>
</dbReference>
<sequence length="856" mass="92142">MSTGSEERAAGGDGAAGFGDLLRSLRERALLTQEELAERSGLSVRTIRRLERGRTHGRPQSGSLRRLVDALGPEAEELALLVEAAAGEPSGVPAGPPVAAVPVARQLPLAPPQFTGRDADLEALEEVRAGAGPVIIAIDGMAGIGKTAFAVHAAHRWSGRYPDGQLFLDLQGYARGVPPVDPGDALHRLLRSLGVPGPNIPGDVDDRAALYRSLLAGRRVLVLLDNAASEAQIAPLLPAASGCLVMITSRSRLTGLDVTRAHSLDLLPAEDAVTLFVRSSGRSVGSAESADRLTEVVELCGRLPLAIRLAAARLRSRPSWTAAHLVNRLRDVRSVAEFEVGDRSVAAALELSYVQLDPEQRQAYRMLGLHPGVELDVGAAAALVGRPATDAGRLVDQLLDAHLLQEPGPGRYRFHDLTRVHAARAVVEEDAESARLSALRRLVDHYCRSARRAIDAAYPYDRENRFRSPTGAIDESSGTDGAEAGAWLDTELPNLLAVVEVADRYGWPERVVELSVTMHRHLRSRGRIGNAADLHTRALAAARAAADPAGELDALNDLGHIRRLRGEREQAVDLFAAARRIARATDDRHGELNSLIGLGQVHLMQSRYPQATVSFTEVLRIASHSGDRGRELEGLLGLGWVRMAQGREAIGIFERADELARDIGHSHGEVLALSGLVRSYRLCGRPAEAVAYAERSLQVAQASGQSLGELDALIALGSLHRSRGLSEEAEVRFREALRLATEIGSGSYRFEALYGIARLHHIAGRYREAIADHERALDLAIRLGQAAEEARAHDGLAHAHHDLGDTAEARRHWQQALTILTRLGSEGTEDPEVSAASIRARLRLLDEPDGNDDVPG</sequence>
<proteinExistence type="predicted"/>
<dbReference type="InterPro" id="IPR011990">
    <property type="entry name" value="TPR-like_helical_dom_sf"/>
</dbReference>
<dbReference type="SUPFAM" id="SSF47413">
    <property type="entry name" value="lambda repressor-like DNA-binding domains"/>
    <property type="match status" value="1"/>
</dbReference>
<dbReference type="RefSeq" id="WP_170308953.1">
    <property type="nucleotide sequence ID" value="NZ_VIWU01000001.1"/>
</dbReference>
<dbReference type="AlphaFoldDB" id="A0A561SSC8"/>
<comment type="caution">
    <text evidence="2">The sequence shown here is derived from an EMBL/GenBank/DDBJ whole genome shotgun (WGS) entry which is preliminary data.</text>
</comment>
<dbReference type="CDD" id="cd00093">
    <property type="entry name" value="HTH_XRE"/>
    <property type="match status" value="1"/>
</dbReference>
<organism evidence="2 3">
    <name type="scientific">Pseudonocardia hierapolitana</name>
    <dbReference type="NCBI Taxonomy" id="1128676"/>
    <lineage>
        <taxon>Bacteria</taxon>
        <taxon>Bacillati</taxon>
        <taxon>Actinomycetota</taxon>
        <taxon>Actinomycetes</taxon>
        <taxon>Pseudonocardiales</taxon>
        <taxon>Pseudonocardiaceae</taxon>
        <taxon>Pseudonocardia</taxon>
    </lineage>
</organism>
<accession>A0A561SSC8</accession>
<dbReference type="SMART" id="SM00530">
    <property type="entry name" value="HTH_XRE"/>
    <property type="match status" value="1"/>
</dbReference>
<evidence type="ECO:0000313" key="3">
    <source>
        <dbReference type="Proteomes" id="UP000321261"/>
    </source>
</evidence>